<dbReference type="Pfam" id="PF00534">
    <property type="entry name" value="Glycos_transf_1"/>
    <property type="match status" value="1"/>
</dbReference>
<accession>A0A7V2SYY6</accession>
<feature type="domain" description="Glycosyl transferase family 1" evidence="1">
    <location>
        <begin position="318"/>
        <end position="474"/>
    </location>
</feature>
<protein>
    <submittedName>
        <fullName evidence="3">DUF3492 domain-containing protein</fullName>
    </submittedName>
</protein>
<comment type="caution">
    <text evidence="3">The sequence shown here is derived from an EMBL/GenBank/DDBJ whole genome shotgun (WGS) entry which is preliminary data.</text>
</comment>
<organism evidence="3">
    <name type="scientific">Leucothrix mucor</name>
    <dbReference type="NCBI Taxonomy" id="45248"/>
    <lineage>
        <taxon>Bacteria</taxon>
        <taxon>Pseudomonadati</taxon>
        <taxon>Pseudomonadota</taxon>
        <taxon>Gammaproteobacteria</taxon>
        <taxon>Thiotrichales</taxon>
        <taxon>Thiotrichaceae</taxon>
        <taxon>Leucothrix</taxon>
    </lineage>
</organism>
<evidence type="ECO:0000259" key="1">
    <source>
        <dbReference type="Pfam" id="PF00534"/>
    </source>
</evidence>
<dbReference type="InterPro" id="IPR047691">
    <property type="entry name" value="PelF-like"/>
</dbReference>
<dbReference type="Gene3D" id="3.40.50.2000">
    <property type="entry name" value="Glycogen Phosphorylase B"/>
    <property type="match status" value="2"/>
</dbReference>
<dbReference type="SUPFAM" id="SSF53756">
    <property type="entry name" value="UDP-Glycosyltransferase/glycogen phosphorylase"/>
    <property type="match status" value="1"/>
</dbReference>
<dbReference type="EMBL" id="DRMS01000180">
    <property type="protein sequence ID" value="HFC92067.1"/>
    <property type="molecule type" value="Genomic_DNA"/>
</dbReference>
<dbReference type="InterPro" id="IPR022622">
    <property type="entry name" value="DUF3492"/>
</dbReference>
<proteinExistence type="predicted"/>
<gene>
    <name evidence="3" type="ORF">ENJ51_04565</name>
</gene>
<dbReference type="Proteomes" id="UP000885750">
    <property type="component" value="Unassembled WGS sequence"/>
</dbReference>
<name>A0A7V2SYY6_LEUMU</name>
<reference evidence="3" key="1">
    <citation type="journal article" date="2020" name="mSystems">
        <title>Genome- and Community-Level Interaction Insights into Carbon Utilization and Element Cycling Functions of Hydrothermarchaeota in Hydrothermal Sediment.</title>
        <authorList>
            <person name="Zhou Z."/>
            <person name="Liu Y."/>
            <person name="Xu W."/>
            <person name="Pan J."/>
            <person name="Luo Z.H."/>
            <person name="Li M."/>
        </authorList>
    </citation>
    <scope>NUCLEOTIDE SEQUENCE [LARGE SCALE GENOMIC DNA]</scope>
    <source>
        <strain evidence="3">HyVt-493</strain>
    </source>
</reference>
<dbReference type="AlphaFoldDB" id="A0A7V2SYY6"/>
<sequence>MSTSSIIINLNKKADICLLLEGTYPYVRGGVSSWVHQLIQGLPNYQFSLVFIGANRENYGQSFFEIPDNVCHFEEHFLNESLKLKEPKQYELDENILVELKEIYKYLTESRQAPTLDKLANLKLLLQHADEMEIEQFFYSPQIWQLITDSYRENCPDQPFNDYFWTMRSMHAPILALLRIAKNIPDAGCYHTVSTGYAGVLGMFLKLLKNKPLLLSEHGIYTKERQIDLYQANWIKEVSRHFKAGLDDHMNYLRRLWMQFFEGLGRFTYSACSITVTLYEQNKLRQIELGARPEQAIALPNGVKLERFVKLRVKRPKNIPPVLVLLGRVVPIKDIKTYIRAVGLLCKQLPEAEGWIVGPDEEEEEYANECHALVKQLGLEQKVKFLGFQNIDDILPKTGLITLSSISEGQPLVILEGYAAGVPTLSTDVGSCRELVEGREGEDRQLGKAGAIVPLANPQALADAAADLLSNEEHWYAAQSAGIARVEKYYTEKIFLDNYHKLYEKILAS</sequence>
<dbReference type="PANTHER" id="PTHR12526:SF608">
    <property type="entry name" value="PELF"/>
    <property type="match status" value="1"/>
</dbReference>
<evidence type="ECO:0000313" key="3">
    <source>
        <dbReference type="EMBL" id="HFC92067.1"/>
    </source>
</evidence>
<dbReference type="Pfam" id="PF11997">
    <property type="entry name" value="DUF3492"/>
    <property type="match status" value="1"/>
</dbReference>
<dbReference type="InterPro" id="IPR001296">
    <property type="entry name" value="Glyco_trans_1"/>
</dbReference>
<feature type="domain" description="DUF3492" evidence="2">
    <location>
        <begin position="14"/>
        <end position="294"/>
    </location>
</feature>
<dbReference type="NCBIfam" id="NF038011">
    <property type="entry name" value="PelF"/>
    <property type="match status" value="1"/>
</dbReference>
<dbReference type="PANTHER" id="PTHR12526">
    <property type="entry name" value="GLYCOSYLTRANSFERASE"/>
    <property type="match status" value="1"/>
</dbReference>
<evidence type="ECO:0000259" key="2">
    <source>
        <dbReference type="Pfam" id="PF11997"/>
    </source>
</evidence>